<proteinExistence type="predicted"/>
<protein>
    <submittedName>
        <fullName evidence="1">Uncharacterized protein</fullName>
    </submittedName>
</protein>
<evidence type="ECO:0000313" key="1">
    <source>
        <dbReference type="EMBL" id="KKM89965.1"/>
    </source>
</evidence>
<sequence length="97" mass="10109">MGQESKFVESIGATVDACIADIVDVLNKGGIGTVGSCCGHSRKTGVICLSDGRNLLLLSCKEVKKMSVRGLSHLIVLDKPIALGGNVASFLFDGEED</sequence>
<dbReference type="AlphaFoldDB" id="A0A0F9NMD7"/>
<gene>
    <name evidence="1" type="ORF">LCGC14_1243360</name>
</gene>
<organism evidence="1">
    <name type="scientific">marine sediment metagenome</name>
    <dbReference type="NCBI Taxonomy" id="412755"/>
    <lineage>
        <taxon>unclassified sequences</taxon>
        <taxon>metagenomes</taxon>
        <taxon>ecological metagenomes</taxon>
    </lineage>
</organism>
<comment type="caution">
    <text evidence="1">The sequence shown here is derived from an EMBL/GenBank/DDBJ whole genome shotgun (WGS) entry which is preliminary data.</text>
</comment>
<reference evidence="1" key="1">
    <citation type="journal article" date="2015" name="Nature">
        <title>Complex archaea that bridge the gap between prokaryotes and eukaryotes.</title>
        <authorList>
            <person name="Spang A."/>
            <person name="Saw J.H."/>
            <person name="Jorgensen S.L."/>
            <person name="Zaremba-Niedzwiedzka K."/>
            <person name="Martijn J."/>
            <person name="Lind A.E."/>
            <person name="van Eijk R."/>
            <person name="Schleper C."/>
            <person name="Guy L."/>
            <person name="Ettema T.J."/>
        </authorList>
    </citation>
    <scope>NUCLEOTIDE SEQUENCE</scope>
</reference>
<dbReference type="EMBL" id="LAZR01006739">
    <property type="protein sequence ID" value="KKM89965.1"/>
    <property type="molecule type" value="Genomic_DNA"/>
</dbReference>
<accession>A0A0F9NMD7</accession>
<name>A0A0F9NMD7_9ZZZZ</name>